<evidence type="ECO:0000256" key="2">
    <source>
        <dbReference type="ARBA" id="ARBA00022448"/>
    </source>
</evidence>
<evidence type="ECO:0000313" key="10">
    <source>
        <dbReference type="EMBL" id="MCP8938010.1"/>
    </source>
</evidence>
<accession>A0ABT1L933</accession>
<keyword evidence="7 8" id="KW-0472">Membrane</keyword>
<sequence>MAAPRSPLDRTHPGLIAATAVVYLFLLGPLVIVFGAAFSNTTFLAFPPQGLSLRWFENAFANSAFRASFVTSMQVAFGGTGLALLLGVPAAYAMSRYRVQLPKALSVMFVLPILIPEIVAGFSMLRFLQVSLGLPVVAALLLGHALLVLPYTVRVIGASLAAFDFSAEEAAISLGSPPLKTFVTIVLPNIRSGVIAAFVLAFITSLNDVSISVFLTGPGVSTLPIQILSYVEQFFDPTVASVSVLLMVLTVAVMAAVERTLGLTTFTK</sequence>
<dbReference type="Pfam" id="PF00528">
    <property type="entry name" value="BPD_transp_1"/>
    <property type="match status" value="1"/>
</dbReference>
<evidence type="ECO:0000256" key="5">
    <source>
        <dbReference type="ARBA" id="ARBA00022692"/>
    </source>
</evidence>
<dbReference type="RefSeq" id="WP_254739497.1">
    <property type="nucleotide sequence ID" value="NZ_JANCLU010000004.1"/>
</dbReference>
<evidence type="ECO:0000256" key="7">
    <source>
        <dbReference type="ARBA" id="ARBA00023136"/>
    </source>
</evidence>
<keyword evidence="6 8" id="KW-1133">Transmembrane helix</keyword>
<organism evidence="10 11">
    <name type="scientific">Alsobacter ponti</name>
    <dbReference type="NCBI Taxonomy" id="2962936"/>
    <lineage>
        <taxon>Bacteria</taxon>
        <taxon>Pseudomonadati</taxon>
        <taxon>Pseudomonadota</taxon>
        <taxon>Alphaproteobacteria</taxon>
        <taxon>Hyphomicrobiales</taxon>
        <taxon>Alsobacteraceae</taxon>
        <taxon>Alsobacter</taxon>
    </lineage>
</organism>
<evidence type="ECO:0000259" key="9">
    <source>
        <dbReference type="PROSITE" id="PS50928"/>
    </source>
</evidence>
<feature type="transmembrane region" description="Helical" evidence="8">
    <location>
        <begin position="237"/>
        <end position="257"/>
    </location>
</feature>
<gene>
    <name evidence="10" type="ORF">NK718_05735</name>
</gene>
<comment type="subcellular location">
    <subcellularLocation>
        <location evidence="1">Cell inner membrane</location>
        <topology evidence="1">Multi-pass membrane protein</topology>
    </subcellularLocation>
    <subcellularLocation>
        <location evidence="8">Cell membrane</location>
        <topology evidence="8">Multi-pass membrane protein</topology>
    </subcellularLocation>
</comment>
<dbReference type="PANTHER" id="PTHR43357">
    <property type="entry name" value="INNER MEMBRANE ABC TRANSPORTER PERMEASE PROTEIN YDCV"/>
    <property type="match status" value="1"/>
</dbReference>
<comment type="similarity">
    <text evidence="8">Belongs to the binding-protein-dependent transport system permease family.</text>
</comment>
<feature type="transmembrane region" description="Helical" evidence="8">
    <location>
        <begin position="132"/>
        <end position="153"/>
    </location>
</feature>
<name>A0ABT1L933_9HYPH</name>
<evidence type="ECO:0000256" key="1">
    <source>
        <dbReference type="ARBA" id="ARBA00004429"/>
    </source>
</evidence>
<keyword evidence="2 8" id="KW-0813">Transport</keyword>
<evidence type="ECO:0000313" key="11">
    <source>
        <dbReference type="Proteomes" id="UP001205890"/>
    </source>
</evidence>
<dbReference type="InterPro" id="IPR035906">
    <property type="entry name" value="MetI-like_sf"/>
</dbReference>
<dbReference type="PANTHER" id="PTHR43357:SF4">
    <property type="entry name" value="INNER MEMBRANE ABC TRANSPORTER PERMEASE PROTEIN YDCV"/>
    <property type="match status" value="1"/>
</dbReference>
<keyword evidence="5 8" id="KW-0812">Transmembrane</keyword>
<dbReference type="InterPro" id="IPR000515">
    <property type="entry name" value="MetI-like"/>
</dbReference>
<feature type="transmembrane region" description="Helical" evidence="8">
    <location>
        <begin position="20"/>
        <end position="46"/>
    </location>
</feature>
<dbReference type="PROSITE" id="PS50928">
    <property type="entry name" value="ABC_TM1"/>
    <property type="match status" value="1"/>
</dbReference>
<keyword evidence="11" id="KW-1185">Reference proteome</keyword>
<dbReference type="Proteomes" id="UP001205890">
    <property type="component" value="Unassembled WGS sequence"/>
</dbReference>
<evidence type="ECO:0000256" key="4">
    <source>
        <dbReference type="ARBA" id="ARBA00022519"/>
    </source>
</evidence>
<proteinExistence type="inferred from homology"/>
<comment type="caution">
    <text evidence="10">The sequence shown here is derived from an EMBL/GenBank/DDBJ whole genome shotgun (WGS) entry which is preliminary data.</text>
</comment>
<protein>
    <submittedName>
        <fullName evidence="10">ABC transporter permease</fullName>
    </submittedName>
</protein>
<feature type="domain" description="ABC transmembrane type-1" evidence="9">
    <location>
        <begin position="69"/>
        <end position="257"/>
    </location>
</feature>
<feature type="transmembrane region" description="Helical" evidence="8">
    <location>
        <begin position="104"/>
        <end position="125"/>
    </location>
</feature>
<feature type="transmembrane region" description="Helical" evidence="8">
    <location>
        <begin position="182"/>
        <end position="204"/>
    </location>
</feature>
<keyword evidence="4" id="KW-0997">Cell inner membrane</keyword>
<keyword evidence="3" id="KW-1003">Cell membrane</keyword>
<evidence type="ECO:0000256" key="8">
    <source>
        <dbReference type="RuleBase" id="RU363032"/>
    </source>
</evidence>
<evidence type="ECO:0000256" key="3">
    <source>
        <dbReference type="ARBA" id="ARBA00022475"/>
    </source>
</evidence>
<dbReference type="Gene3D" id="1.10.3720.10">
    <property type="entry name" value="MetI-like"/>
    <property type="match status" value="1"/>
</dbReference>
<evidence type="ECO:0000256" key="6">
    <source>
        <dbReference type="ARBA" id="ARBA00022989"/>
    </source>
</evidence>
<dbReference type="EMBL" id="JANCLU010000004">
    <property type="protein sequence ID" value="MCP8938010.1"/>
    <property type="molecule type" value="Genomic_DNA"/>
</dbReference>
<dbReference type="CDD" id="cd06261">
    <property type="entry name" value="TM_PBP2"/>
    <property type="match status" value="1"/>
</dbReference>
<dbReference type="SUPFAM" id="SSF161098">
    <property type="entry name" value="MetI-like"/>
    <property type="match status" value="1"/>
</dbReference>
<reference evidence="10 11" key="1">
    <citation type="submission" date="2022-07" db="EMBL/GenBank/DDBJ databases">
        <authorList>
            <person name="Li W.-J."/>
            <person name="Deng Q.-Q."/>
        </authorList>
    </citation>
    <scope>NUCLEOTIDE SEQUENCE [LARGE SCALE GENOMIC DNA]</scope>
    <source>
        <strain evidence="10 11">SYSU M60028</strain>
    </source>
</reference>
<feature type="transmembrane region" description="Helical" evidence="8">
    <location>
        <begin position="67"/>
        <end position="92"/>
    </location>
</feature>